<accession>A0A5E4GIU7</accession>
<dbReference type="InParanoid" id="A0A5E4GIU7"/>
<evidence type="ECO:0000313" key="2">
    <source>
        <dbReference type="Proteomes" id="UP000327085"/>
    </source>
</evidence>
<dbReference type="EMBL" id="CABIKO010000796">
    <property type="protein sequence ID" value="VVA39468.1"/>
    <property type="molecule type" value="Genomic_DNA"/>
</dbReference>
<proteinExistence type="predicted"/>
<organism evidence="1 2">
    <name type="scientific">Prunus dulcis</name>
    <name type="common">Almond</name>
    <name type="synonym">Amygdalus dulcis</name>
    <dbReference type="NCBI Taxonomy" id="3755"/>
    <lineage>
        <taxon>Eukaryota</taxon>
        <taxon>Viridiplantae</taxon>
        <taxon>Streptophyta</taxon>
        <taxon>Embryophyta</taxon>
        <taxon>Tracheophyta</taxon>
        <taxon>Spermatophyta</taxon>
        <taxon>Magnoliopsida</taxon>
        <taxon>eudicotyledons</taxon>
        <taxon>Gunneridae</taxon>
        <taxon>Pentapetalae</taxon>
        <taxon>rosids</taxon>
        <taxon>fabids</taxon>
        <taxon>Rosales</taxon>
        <taxon>Rosaceae</taxon>
        <taxon>Amygdaloideae</taxon>
        <taxon>Amygdaleae</taxon>
        <taxon>Prunus</taxon>
    </lineage>
</organism>
<dbReference type="Gramene" id="VVA39468">
    <property type="protein sequence ID" value="VVA39468"/>
    <property type="gene ID" value="Prudul26B021612"/>
</dbReference>
<protein>
    <submittedName>
        <fullName evidence="1">Uncharacterized protein</fullName>
    </submittedName>
</protein>
<gene>
    <name evidence="1" type="ORF">ALMOND_2B021612</name>
</gene>
<dbReference type="AlphaFoldDB" id="A0A5E4GIU7"/>
<sequence length="81" mass="9139">MTRLDLSDLIHDFTRSPLLRSTSMELRSPTRVDIMEFAADGLQIGATRKARQPPMDFYRFGFLDSGSASWMLGGVDGWVGW</sequence>
<name>A0A5E4GIU7_PRUDU</name>
<reference evidence="2" key="1">
    <citation type="journal article" date="2020" name="Plant J.">
        <title>Transposons played a major role in the diversification between the closely related almond and peach genomes: results from the almond genome sequence.</title>
        <authorList>
            <person name="Alioto T."/>
            <person name="Alexiou K.G."/>
            <person name="Bardil A."/>
            <person name="Barteri F."/>
            <person name="Castanera R."/>
            <person name="Cruz F."/>
            <person name="Dhingra A."/>
            <person name="Duval H."/>
            <person name="Fernandez I Marti A."/>
            <person name="Frias L."/>
            <person name="Galan B."/>
            <person name="Garcia J.L."/>
            <person name="Howad W."/>
            <person name="Gomez-Garrido J."/>
            <person name="Gut M."/>
            <person name="Julca I."/>
            <person name="Morata J."/>
            <person name="Puigdomenech P."/>
            <person name="Ribeca P."/>
            <person name="Rubio Cabetas M.J."/>
            <person name="Vlasova A."/>
            <person name="Wirthensohn M."/>
            <person name="Garcia-Mas J."/>
            <person name="Gabaldon T."/>
            <person name="Casacuberta J.M."/>
            <person name="Arus P."/>
        </authorList>
    </citation>
    <scope>NUCLEOTIDE SEQUENCE [LARGE SCALE GENOMIC DNA]</scope>
    <source>
        <strain evidence="2">cv. Texas</strain>
    </source>
</reference>
<evidence type="ECO:0000313" key="1">
    <source>
        <dbReference type="EMBL" id="VVA39468.1"/>
    </source>
</evidence>
<dbReference type="Proteomes" id="UP000327085">
    <property type="component" value="Chromosome 6"/>
</dbReference>